<evidence type="ECO:0000256" key="1">
    <source>
        <dbReference type="SAM" id="MobiDB-lite"/>
    </source>
</evidence>
<dbReference type="PANTHER" id="PTHR47020">
    <property type="entry name" value="HILLARIN"/>
    <property type="match status" value="1"/>
</dbReference>
<protein>
    <submittedName>
        <fullName evidence="3">HIL-like protein</fullName>
    </submittedName>
</protein>
<dbReference type="PANTHER" id="PTHR47020:SF1">
    <property type="entry name" value="HILLARIN"/>
    <property type="match status" value="1"/>
</dbReference>
<evidence type="ECO:0000313" key="4">
    <source>
        <dbReference type="Proteomes" id="UP001164746"/>
    </source>
</evidence>
<evidence type="ECO:0000259" key="2">
    <source>
        <dbReference type="Pfam" id="PF23265"/>
    </source>
</evidence>
<feature type="domain" description="KY-like immunoglobulin-like" evidence="2">
    <location>
        <begin position="335"/>
        <end position="456"/>
    </location>
</feature>
<dbReference type="Pfam" id="PF23265">
    <property type="entry name" value="Ig-like_KY"/>
    <property type="match status" value="1"/>
</dbReference>
<gene>
    <name evidence="3" type="ORF">MAR_016451</name>
</gene>
<accession>A0ABY7FK04</accession>
<feature type="compositionally biased region" description="Basic and acidic residues" evidence="1">
    <location>
        <begin position="26"/>
        <end position="48"/>
    </location>
</feature>
<name>A0ABY7FK04_MYAAR</name>
<dbReference type="InterPro" id="IPR053041">
    <property type="entry name" value="Transglut-like_Superfamily_Mod"/>
</dbReference>
<dbReference type="EMBL" id="CP111023">
    <property type="protein sequence ID" value="WAR22477.1"/>
    <property type="molecule type" value="Genomic_DNA"/>
</dbReference>
<feature type="region of interest" description="Disordered" evidence="1">
    <location>
        <begin position="1"/>
        <end position="63"/>
    </location>
</feature>
<proteinExistence type="predicted"/>
<reference evidence="3" key="1">
    <citation type="submission" date="2022-11" db="EMBL/GenBank/DDBJ databases">
        <title>Centuries of genome instability and evolution in soft-shell clam transmissible cancer (bioRxiv).</title>
        <authorList>
            <person name="Hart S.F.M."/>
            <person name="Yonemitsu M.A."/>
            <person name="Giersch R.M."/>
            <person name="Beal B.F."/>
            <person name="Arriagada G."/>
            <person name="Davis B.W."/>
            <person name="Ostrander E.A."/>
            <person name="Goff S.P."/>
            <person name="Metzger M.J."/>
        </authorList>
    </citation>
    <scope>NUCLEOTIDE SEQUENCE</scope>
    <source>
        <strain evidence="3">MELC-2E11</strain>
        <tissue evidence="3">Siphon/mantle</tissue>
    </source>
</reference>
<keyword evidence="4" id="KW-1185">Reference proteome</keyword>
<dbReference type="InterPro" id="IPR056564">
    <property type="entry name" value="Ig-like_KY"/>
</dbReference>
<evidence type="ECO:0000313" key="3">
    <source>
        <dbReference type="EMBL" id="WAR22477.1"/>
    </source>
</evidence>
<sequence>MGCTSSQPPPREPTPLPPPPRQRTPLPRDRAQIEIDRGKDEDHIRWTEDGYPDPLPPSDDPDVKIKDADRWYDDDEFNKASEDVDLFDTEVAVDDVSMTSVDDGSAVPGSKTALSLSHIKPSTKAKPTLRFDRVDAHARKADPTLLDSFDTLVSYLTTPWEGDRHRQIRVARALVVWLSIQTLDEGASVEEPSLDTPRGLLKFLKLKRMTYPTCYAILCRKAGLKCVVIDGLVKAAPYEPGDDSVSSTNWNAVFCEYGWQLVHPYWVCRALCGHQLAGWTKSVTDRTEGGSVGVIRNAFQNRYFMPKPAEFLYECFPNKKAWQLVEPDMQVPNRKAFLEMPYLLPPFHGLGLQLVSDRKCHLESTDGFCKIELKGRNTNSHLLNLQYELFKKGDEDNQDKSVFPRMVFNYRANEYFVFEIRFPTEGTYKLVIYGGPYKYTALRLCEFRIDCKKTMPSSLGLLPLCCDDIGYGPGPVCMAAGLLMPSKPNGLLPVNKGDKKLTTEIKFQIRDDYVRKHEYSVALYGGDDNGSQAACIDVSDGVRDVNDVREAKLLKLTITKEFQLAITVQLPSEGEFGLTVCERIGRGNEVKHLWHGHNR</sequence>
<organism evidence="3 4">
    <name type="scientific">Mya arenaria</name>
    <name type="common">Soft-shell clam</name>
    <dbReference type="NCBI Taxonomy" id="6604"/>
    <lineage>
        <taxon>Eukaryota</taxon>
        <taxon>Metazoa</taxon>
        <taxon>Spiralia</taxon>
        <taxon>Lophotrochozoa</taxon>
        <taxon>Mollusca</taxon>
        <taxon>Bivalvia</taxon>
        <taxon>Autobranchia</taxon>
        <taxon>Heteroconchia</taxon>
        <taxon>Euheterodonta</taxon>
        <taxon>Imparidentia</taxon>
        <taxon>Neoheterodontei</taxon>
        <taxon>Myida</taxon>
        <taxon>Myoidea</taxon>
        <taxon>Myidae</taxon>
        <taxon>Mya</taxon>
    </lineage>
</organism>
<feature type="compositionally biased region" description="Pro residues" evidence="1">
    <location>
        <begin position="7"/>
        <end position="22"/>
    </location>
</feature>
<dbReference type="Proteomes" id="UP001164746">
    <property type="component" value="Chromosome 12"/>
</dbReference>